<keyword evidence="2" id="KW-1185">Reference proteome</keyword>
<dbReference type="EMBL" id="MCFG01000050">
    <property type="protein sequence ID" value="ORX84520.1"/>
    <property type="molecule type" value="Genomic_DNA"/>
</dbReference>
<reference evidence="1 2" key="2">
    <citation type="submission" date="2016-08" db="EMBL/GenBank/DDBJ databases">
        <title>Pervasive Adenine N6-methylation of Active Genes in Fungi.</title>
        <authorList>
            <consortium name="DOE Joint Genome Institute"/>
            <person name="Mondo S.J."/>
            <person name="Dannebaum R.O."/>
            <person name="Kuo R.C."/>
            <person name="Labutti K."/>
            <person name="Haridas S."/>
            <person name="Kuo A."/>
            <person name="Salamov A."/>
            <person name="Ahrendt S.R."/>
            <person name="Lipzen A."/>
            <person name="Sullivan W."/>
            <person name="Andreopoulos W.B."/>
            <person name="Clum A."/>
            <person name="Lindquist E."/>
            <person name="Daum C."/>
            <person name="Ramamoorthy G.K."/>
            <person name="Gryganskyi A."/>
            <person name="Culley D."/>
            <person name="Magnuson J.K."/>
            <person name="James T.Y."/>
            <person name="O'Malley M.A."/>
            <person name="Stajich J.E."/>
            <person name="Spatafora J.W."/>
            <person name="Visel A."/>
            <person name="Grigoriev I.V."/>
        </authorList>
    </citation>
    <scope>NUCLEOTIDE SEQUENCE [LARGE SCALE GENOMIC DNA]</scope>
    <source>
        <strain evidence="1 2">S4</strain>
    </source>
</reference>
<sequence length="83" mass="9310">MNYIQIRSIKMSFILSYSVVGITNIPCQGCICEEFVKKARDIFGNYPLSLSLDKYIRISSINNDQNSTSISTSSLISTTILIH</sequence>
<name>A0A1Y1XFI3_9FUNG</name>
<protein>
    <submittedName>
        <fullName evidence="1">Uncharacterized protein</fullName>
    </submittedName>
</protein>
<organism evidence="1 2">
    <name type="scientific">Anaeromyces robustus</name>
    <dbReference type="NCBI Taxonomy" id="1754192"/>
    <lineage>
        <taxon>Eukaryota</taxon>
        <taxon>Fungi</taxon>
        <taxon>Fungi incertae sedis</taxon>
        <taxon>Chytridiomycota</taxon>
        <taxon>Chytridiomycota incertae sedis</taxon>
        <taxon>Neocallimastigomycetes</taxon>
        <taxon>Neocallimastigales</taxon>
        <taxon>Neocallimastigaceae</taxon>
        <taxon>Anaeromyces</taxon>
    </lineage>
</organism>
<evidence type="ECO:0000313" key="2">
    <source>
        <dbReference type="Proteomes" id="UP000193944"/>
    </source>
</evidence>
<evidence type="ECO:0000313" key="1">
    <source>
        <dbReference type="EMBL" id="ORX84520.1"/>
    </source>
</evidence>
<gene>
    <name evidence="1" type="ORF">BCR32DRAFT_277015</name>
</gene>
<dbReference type="Proteomes" id="UP000193944">
    <property type="component" value="Unassembled WGS sequence"/>
</dbReference>
<reference evidence="1 2" key="1">
    <citation type="submission" date="2016-08" db="EMBL/GenBank/DDBJ databases">
        <title>A Parts List for Fungal Cellulosomes Revealed by Comparative Genomics.</title>
        <authorList>
            <consortium name="DOE Joint Genome Institute"/>
            <person name="Haitjema C.H."/>
            <person name="Gilmore S.P."/>
            <person name="Henske J.K."/>
            <person name="Solomon K.V."/>
            <person name="De Groot R."/>
            <person name="Kuo A."/>
            <person name="Mondo S.J."/>
            <person name="Salamov A.A."/>
            <person name="Labutti K."/>
            <person name="Zhao Z."/>
            <person name="Chiniquy J."/>
            <person name="Barry K."/>
            <person name="Brewer H.M."/>
            <person name="Purvine S.O."/>
            <person name="Wright A.T."/>
            <person name="Boxma B."/>
            <person name="Van Alen T."/>
            <person name="Hackstein J.H."/>
            <person name="Baker S.E."/>
            <person name="Grigoriev I.V."/>
            <person name="O'Malley M.A."/>
        </authorList>
    </citation>
    <scope>NUCLEOTIDE SEQUENCE [LARGE SCALE GENOMIC DNA]</scope>
    <source>
        <strain evidence="1 2">S4</strain>
    </source>
</reference>
<proteinExistence type="predicted"/>
<accession>A0A1Y1XFI3</accession>
<comment type="caution">
    <text evidence="1">The sequence shown here is derived from an EMBL/GenBank/DDBJ whole genome shotgun (WGS) entry which is preliminary data.</text>
</comment>
<dbReference type="AlphaFoldDB" id="A0A1Y1XFI3"/>